<dbReference type="InterPro" id="IPR036390">
    <property type="entry name" value="WH_DNA-bd_sf"/>
</dbReference>
<dbReference type="SUPFAM" id="SSF53850">
    <property type="entry name" value="Periplasmic binding protein-like II"/>
    <property type="match status" value="1"/>
</dbReference>
<dbReference type="Gene3D" id="3.40.190.10">
    <property type="entry name" value="Periplasmic binding protein-like II"/>
    <property type="match status" value="2"/>
</dbReference>
<dbReference type="InterPro" id="IPR058163">
    <property type="entry name" value="LysR-type_TF_proteobact-type"/>
</dbReference>
<comment type="caution">
    <text evidence="6">The sequence shown here is derived from an EMBL/GenBank/DDBJ whole genome shotgun (WGS) entry which is preliminary data.</text>
</comment>
<dbReference type="Pfam" id="PF03466">
    <property type="entry name" value="LysR_substrate"/>
    <property type="match status" value="1"/>
</dbReference>
<dbReference type="InterPro" id="IPR036388">
    <property type="entry name" value="WH-like_DNA-bd_sf"/>
</dbReference>
<dbReference type="SUPFAM" id="SSF46785">
    <property type="entry name" value="Winged helix' DNA-binding domain"/>
    <property type="match status" value="1"/>
</dbReference>
<dbReference type="PANTHER" id="PTHR30537">
    <property type="entry name" value="HTH-TYPE TRANSCRIPTIONAL REGULATOR"/>
    <property type="match status" value="1"/>
</dbReference>
<accession>A0ABT4JYX4</accession>
<keyword evidence="2" id="KW-0805">Transcription regulation</keyword>
<dbReference type="RefSeq" id="WP_269127744.1">
    <property type="nucleotide sequence ID" value="NZ_JAPUBN010000024.1"/>
</dbReference>
<dbReference type="Gene3D" id="1.10.10.10">
    <property type="entry name" value="Winged helix-like DNA-binding domain superfamily/Winged helix DNA-binding domain"/>
    <property type="match status" value="1"/>
</dbReference>
<dbReference type="EMBL" id="JAPUBN010000024">
    <property type="protein sequence ID" value="MCZ2723607.1"/>
    <property type="molecule type" value="Genomic_DNA"/>
</dbReference>
<keyword evidence="7" id="KW-1185">Reference proteome</keyword>
<dbReference type="PANTHER" id="PTHR30537:SF74">
    <property type="entry name" value="HTH-TYPE TRANSCRIPTIONAL REGULATOR TRPI"/>
    <property type="match status" value="1"/>
</dbReference>
<protein>
    <submittedName>
        <fullName evidence="6">LysR substrate-binding domain-containing protein</fullName>
    </submittedName>
</protein>
<name>A0ABT4JYX4_9GAMM</name>
<dbReference type="Pfam" id="PF00126">
    <property type="entry name" value="HTH_1"/>
    <property type="match status" value="1"/>
</dbReference>
<dbReference type="InterPro" id="IPR000847">
    <property type="entry name" value="LysR_HTH_N"/>
</dbReference>
<dbReference type="PRINTS" id="PR00039">
    <property type="entry name" value="HTHLYSR"/>
</dbReference>
<evidence type="ECO:0000313" key="6">
    <source>
        <dbReference type="EMBL" id="MCZ2723607.1"/>
    </source>
</evidence>
<proteinExistence type="inferred from homology"/>
<evidence type="ECO:0000256" key="4">
    <source>
        <dbReference type="ARBA" id="ARBA00023163"/>
    </source>
</evidence>
<sequence>MRKKDLPSFSSLVAFEAAARYQSFKRAAEEVCVSQAAISRQIRLLEENLGGELFDRNHKHVSLNSNGKLFLDAVSLGLSHIETAANQLRNRHELSTMTIGLMSSIAGLFLAPRIGDFKKLYPEIDMYVVSLERSPNPQKDHFDIMITMGEEPSSSYESTYFFSEEIFPVCSPRYLEKNSKIESIQDLVKHTLLNTDDNHWKNLPWTVIDWNYWFEQNDVPYTALNGLSYNSYPMMINTVLSGHGICLGWKHLVNDLIRDGSLVKPVKETLLPKRDHYLLIRKAVAQRKDIAAFKEWFLEQIKDLEKNED</sequence>
<feature type="domain" description="HTH lysR-type" evidence="5">
    <location>
        <begin position="7"/>
        <end position="64"/>
    </location>
</feature>
<dbReference type="CDD" id="cd08432">
    <property type="entry name" value="PBP2_GcdR_TrpI_HvrB_AmpR_like"/>
    <property type="match status" value="1"/>
</dbReference>
<dbReference type="InterPro" id="IPR005119">
    <property type="entry name" value="LysR_subst-bd"/>
</dbReference>
<dbReference type="PROSITE" id="PS50931">
    <property type="entry name" value="HTH_LYSR"/>
    <property type="match status" value="1"/>
</dbReference>
<reference evidence="6" key="1">
    <citation type="submission" date="2022-12" db="EMBL/GenBank/DDBJ databases">
        <title>Marinomonas 15G1-11 sp. nov, isolated from marine algae.</title>
        <authorList>
            <person name="Butt M."/>
            <person name="Choi D.G."/>
            <person name="Kim J.M."/>
            <person name="Lee J.K."/>
            <person name="Baek J.H."/>
            <person name="Jeon C.O."/>
        </authorList>
    </citation>
    <scope>NUCLEOTIDE SEQUENCE</scope>
    <source>
        <strain evidence="6">15G1-11</strain>
    </source>
</reference>
<evidence type="ECO:0000256" key="3">
    <source>
        <dbReference type="ARBA" id="ARBA00023125"/>
    </source>
</evidence>
<evidence type="ECO:0000256" key="1">
    <source>
        <dbReference type="ARBA" id="ARBA00009437"/>
    </source>
</evidence>
<evidence type="ECO:0000256" key="2">
    <source>
        <dbReference type="ARBA" id="ARBA00023015"/>
    </source>
</evidence>
<gene>
    <name evidence="6" type="ORF">O1D97_18820</name>
</gene>
<comment type="similarity">
    <text evidence="1">Belongs to the LysR transcriptional regulatory family.</text>
</comment>
<keyword evidence="4" id="KW-0804">Transcription</keyword>
<evidence type="ECO:0000313" key="7">
    <source>
        <dbReference type="Proteomes" id="UP001149719"/>
    </source>
</evidence>
<evidence type="ECO:0000259" key="5">
    <source>
        <dbReference type="PROSITE" id="PS50931"/>
    </source>
</evidence>
<organism evidence="6 7">
    <name type="scientific">Marinomonas phaeophyticola</name>
    <dbReference type="NCBI Taxonomy" id="3004091"/>
    <lineage>
        <taxon>Bacteria</taxon>
        <taxon>Pseudomonadati</taxon>
        <taxon>Pseudomonadota</taxon>
        <taxon>Gammaproteobacteria</taxon>
        <taxon>Oceanospirillales</taxon>
        <taxon>Oceanospirillaceae</taxon>
        <taxon>Marinomonas</taxon>
    </lineage>
</organism>
<dbReference type="Proteomes" id="UP001149719">
    <property type="component" value="Unassembled WGS sequence"/>
</dbReference>
<keyword evidence="3" id="KW-0238">DNA-binding</keyword>